<keyword evidence="2" id="KW-1185">Reference proteome</keyword>
<evidence type="ECO:0000313" key="1">
    <source>
        <dbReference type="EMBL" id="MPC87451.1"/>
    </source>
</evidence>
<protein>
    <submittedName>
        <fullName evidence="1">Uncharacterized protein</fullName>
    </submittedName>
</protein>
<evidence type="ECO:0000313" key="2">
    <source>
        <dbReference type="Proteomes" id="UP000324222"/>
    </source>
</evidence>
<organism evidence="1 2">
    <name type="scientific">Portunus trituberculatus</name>
    <name type="common">Swimming crab</name>
    <name type="synonym">Neptunus trituberculatus</name>
    <dbReference type="NCBI Taxonomy" id="210409"/>
    <lineage>
        <taxon>Eukaryota</taxon>
        <taxon>Metazoa</taxon>
        <taxon>Ecdysozoa</taxon>
        <taxon>Arthropoda</taxon>
        <taxon>Crustacea</taxon>
        <taxon>Multicrustacea</taxon>
        <taxon>Malacostraca</taxon>
        <taxon>Eumalacostraca</taxon>
        <taxon>Eucarida</taxon>
        <taxon>Decapoda</taxon>
        <taxon>Pleocyemata</taxon>
        <taxon>Brachyura</taxon>
        <taxon>Eubrachyura</taxon>
        <taxon>Portunoidea</taxon>
        <taxon>Portunidae</taxon>
        <taxon>Portuninae</taxon>
        <taxon>Portunus</taxon>
    </lineage>
</organism>
<dbReference type="Proteomes" id="UP000324222">
    <property type="component" value="Unassembled WGS sequence"/>
</dbReference>
<comment type="caution">
    <text evidence="1">The sequence shown here is derived from an EMBL/GenBank/DDBJ whole genome shotgun (WGS) entry which is preliminary data.</text>
</comment>
<dbReference type="EMBL" id="VSRR010074544">
    <property type="protein sequence ID" value="MPC87451.1"/>
    <property type="molecule type" value="Genomic_DNA"/>
</dbReference>
<name>A0A5B7IPL1_PORTR</name>
<gene>
    <name evidence="1" type="ORF">E2C01_082313</name>
</gene>
<accession>A0A5B7IPL1</accession>
<dbReference type="AlphaFoldDB" id="A0A5B7IPL1"/>
<reference evidence="1" key="1">
    <citation type="submission" date="2019-05" db="EMBL/GenBank/DDBJ databases">
        <title>Another draft genome of Portunus trituberculatus and its Hox gene families provides insights of decapod evolution.</title>
        <authorList>
            <person name="Jeong J.-H."/>
            <person name="Song I."/>
            <person name="Kim S."/>
            <person name="Choi T."/>
            <person name="Kim D."/>
            <person name="Ryu S."/>
            <person name="Kim W."/>
        </authorList>
    </citation>
    <scope>NUCLEOTIDE SEQUENCE [LARGE SCALE GENOMIC DNA]</scope>
    <source>
        <tissue evidence="1">Muscle</tissue>
    </source>
</reference>
<sequence length="60" mass="6313">MGVEGAAESQPPARVSPEGLLKLPQESVHCSGARGGEDALWEGEESQVVMGMASQHPFLH</sequence>
<proteinExistence type="predicted"/>